<feature type="transmembrane region" description="Helical" evidence="16">
    <location>
        <begin position="468"/>
        <end position="498"/>
    </location>
</feature>
<protein>
    <recommendedName>
        <fullName evidence="5">ceramide glucosyltransferase</fullName>
        <ecNumber evidence="5">2.4.1.80</ecNumber>
    </recommendedName>
</protein>
<comment type="pathway">
    <text evidence="2">Lipid metabolism; sphingolipid metabolism.</text>
</comment>
<comment type="similarity">
    <text evidence="4">Belongs to the glycosyltransferase 2 family.</text>
</comment>
<comment type="catalytic activity">
    <reaction evidence="15">
        <text>N-(9Z-octadecenoyl)-sphing-4-enine + UDP-alpha-D-xylose = beta-D-xylosyl-(1&lt;-&gt;1')-N-(9Z-octadecenoyl)-sphing-4-enine + UDP + H(+)</text>
        <dbReference type="Rhea" id="RHEA:70247"/>
        <dbReference type="ChEBI" id="CHEBI:15378"/>
        <dbReference type="ChEBI" id="CHEBI:57632"/>
        <dbReference type="ChEBI" id="CHEBI:58223"/>
        <dbReference type="ChEBI" id="CHEBI:77996"/>
        <dbReference type="ChEBI" id="CHEBI:189081"/>
    </reaction>
    <physiologicalReaction direction="left-to-right" evidence="15">
        <dbReference type="Rhea" id="RHEA:70248"/>
    </physiologicalReaction>
</comment>
<feature type="transmembrane region" description="Helical" evidence="16">
    <location>
        <begin position="360"/>
        <end position="383"/>
    </location>
</feature>
<keyword evidence="12" id="KW-0443">Lipid metabolism</keyword>
<comment type="caution">
    <text evidence="17">The sequence shown here is derived from an EMBL/GenBank/DDBJ whole genome shotgun (WGS) entry which is preliminary data.</text>
</comment>
<dbReference type="GO" id="GO:0006679">
    <property type="term" value="P:glucosylceramide biosynthetic process"/>
    <property type="evidence" value="ECO:0007669"/>
    <property type="project" value="TreeGrafter"/>
</dbReference>
<dbReference type="AlphaFoldDB" id="A0A0V0RN26"/>
<dbReference type="EMBL" id="JYDL01000120">
    <property type="protein sequence ID" value="KRX15868.1"/>
    <property type="molecule type" value="Genomic_DNA"/>
</dbReference>
<evidence type="ECO:0000256" key="12">
    <source>
        <dbReference type="ARBA" id="ARBA00023098"/>
    </source>
</evidence>
<keyword evidence="6" id="KW-0444">Lipid biosynthesis</keyword>
<evidence type="ECO:0000256" key="5">
    <source>
        <dbReference type="ARBA" id="ARBA00012699"/>
    </source>
</evidence>
<dbReference type="STRING" id="6336.A0A0V0RN26"/>
<keyword evidence="8 17" id="KW-0808">Transferase</keyword>
<evidence type="ECO:0000256" key="6">
    <source>
        <dbReference type="ARBA" id="ARBA00022516"/>
    </source>
</evidence>
<keyword evidence="13 16" id="KW-0472">Membrane</keyword>
<comment type="pathway">
    <text evidence="3">Sphingolipid metabolism.</text>
</comment>
<keyword evidence="11" id="KW-0333">Golgi apparatus</keyword>
<reference evidence="17 18" key="1">
    <citation type="submission" date="2015-01" db="EMBL/GenBank/DDBJ databases">
        <title>Evolution of Trichinella species and genotypes.</title>
        <authorList>
            <person name="Korhonen P.K."/>
            <person name="Edoardo P."/>
            <person name="Giuseppe L.R."/>
            <person name="Gasser R.B."/>
        </authorList>
    </citation>
    <scope>NUCLEOTIDE SEQUENCE [LARGE SCALE GENOMIC DNA]</scope>
    <source>
        <strain evidence="17">ISS37</strain>
    </source>
</reference>
<evidence type="ECO:0000256" key="11">
    <source>
        <dbReference type="ARBA" id="ARBA00023034"/>
    </source>
</evidence>
<evidence type="ECO:0000256" key="1">
    <source>
        <dbReference type="ARBA" id="ARBA00004653"/>
    </source>
</evidence>
<dbReference type="Gene3D" id="3.90.550.10">
    <property type="entry name" value="Spore Coat Polysaccharide Biosynthesis Protein SpsA, Chain A"/>
    <property type="match status" value="1"/>
</dbReference>
<proteinExistence type="inferred from homology"/>
<dbReference type="SUPFAM" id="SSF53448">
    <property type="entry name" value="Nucleotide-diphospho-sugar transferases"/>
    <property type="match status" value="1"/>
</dbReference>
<evidence type="ECO:0000313" key="17">
    <source>
        <dbReference type="EMBL" id="KRX15868.1"/>
    </source>
</evidence>
<keyword evidence="18" id="KW-1185">Reference proteome</keyword>
<keyword evidence="9 16" id="KW-0812">Transmembrane</keyword>
<evidence type="ECO:0000256" key="7">
    <source>
        <dbReference type="ARBA" id="ARBA00022676"/>
    </source>
</evidence>
<evidence type="ECO:0000256" key="8">
    <source>
        <dbReference type="ARBA" id="ARBA00022679"/>
    </source>
</evidence>
<dbReference type="FunFam" id="3.90.550.10:FF:000041">
    <property type="entry name" value="UDP-glucose ceramide glucosyltransferase"/>
    <property type="match status" value="1"/>
</dbReference>
<dbReference type="UniPathway" id="UPA00222"/>
<gene>
    <name evidence="17" type="primary">UGCG</name>
    <name evidence="17" type="ORF">T07_13575</name>
</gene>
<dbReference type="InterPro" id="IPR029044">
    <property type="entry name" value="Nucleotide-diphossugar_trans"/>
</dbReference>
<feature type="transmembrane region" description="Helical" evidence="16">
    <location>
        <begin position="389"/>
        <end position="416"/>
    </location>
</feature>
<dbReference type="OrthoDB" id="1483400at2759"/>
<sequence length="805" mass="91286">MNSSALIIVDFLILLLNKRHIGDHIIGNKIEIFHLSCTKRVNKKIVLLFMLEGCFCIAYGSFKGRTFNLVIRPSGTLGPARKFQYVNAFFSLLIFIFWFGYWSLHLIAIIYGSRKLHRKVNCNIEADSLPGVSIIKPLVGVDSNLISNLTTFFFLNYPKYEILFCVHDASDSSLPIVRSLVEKYPHVPAKVFIGGTTVGLNPKINNMMPGYVAAQYQLILISDSGLRMKKEALLDMVMAMREDTALVTQLPFTYDRKGFAAMLEKVYFGTAHARIYLTAHALGIVCSTGMSSLLRKSVLDEAGGIQAFGKYIAEDYFFAKNAKSKGWKCAISSLPALQNSGICSVTHFHDRLTRWARLRFAMLPYTVVLEPLQECILLGILTMPAASYIFGWNCAIFFLAHVFCWLFLDCVLLSIVQGYCVTCGQMRLLFAWLYRELSASSIFVRAAWNQRIHWRTATFRLRWGGVAELLLIIIIIVTTTTTTGANSSTILCSVFSIFDHIMKRFLETGRIDDHIHAHPNGIIFVLEHHVSKAPYSERWYGEAVAEQFVQLGFDGHFGKVHDQWTAVFLLIFNFDRLDREGRCNVSAAGFQHQQTFAAYVSAEQQLFRMSHRGPQLHGQRHVQQHTLISTDLDRRAGERIKSKFEILAFRGRQVEQFSSASPFIAAVLQKITDFCRTARSVDCHVQHASVVQMVEQGIDRIVGQQEVEMMVVVFRDHWGSFRVEWCRRVASQFHLAAQRYLHEACSAGLSDGRRGNHAQIPSQFCNQARQVGEQMVRIHAAETDRPRKSSAGFVVQTNLRRDLEN</sequence>
<keyword evidence="10 16" id="KW-1133">Transmembrane helix</keyword>
<dbReference type="EC" id="2.4.1.80" evidence="5"/>
<evidence type="ECO:0000256" key="15">
    <source>
        <dbReference type="ARBA" id="ARBA00048104"/>
    </source>
</evidence>
<keyword evidence="7" id="KW-0328">Glycosyltransferase</keyword>
<feature type="transmembrane region" description="Helical" evidence="16">
    <location>
        <begin position="45"/>
        <end position="62"/>
    </location>
</feature>
<accession>A0A0V0RN26</accession>
<evidence type="ECO:0000256" key="16">
    <source>
        <dbReference type="SAM" id="Phobius"/>
    </source>
</evidence>
<dbReference type="GO" id="GO:0008120">
    <property type="term" value="F:ceramide glucosyltransferase activity"/>
    <property type="evidence" value="ECO:0007669"/>
    <property type="project" value="UniProtKB-EC"/>
</dbReference>
<dbReference type="InterPro" id="IPR025993">
    <property type="entry name" value="Ceramide_glucosylTrfase"/>
</dbReference>
<evidence type="ECO:0000256" key="13">
    <source>
        <dbReference type="ARBA" id="ARBA00023136"/>
    </source>
</evidence>
<name>A0A0V0RN26_9BILA</name>
<organism evidence="17 18">
    <name type="scientific">Trichinella nelsoni</name>
    <dbReference type="NCBI Taxonomy" id="6336"/>
    <lineage>
        <taxon>Eukaryota</taxon>
        <taxon>Metazoa</taxon>
        <taxon>Ecdysozoa</taxon>
        <taxon>Nematoda</taxon>
        <taxon>Enoplea</taxon>
        <taxon>Dorylaimia</taxon>
        <taxon>Trichinellida</taxon>
        <taxon>Trichinellidae</taxon>
        <taxon>Trichinella</taxon>
    </lineage>
</organism>
<evidence type="ECO:0000256" key="2">
    <source>
        <dbReference type="ARBA" id="ARBA00004760"/>
    </source>
</evidence>
<dbReference type="Proteomes" id="UP000054630">
    <property type="component" value="Unassembled WGS sequence"/>
</dbReference>
<evidence type="ECO:0000256" key="4">
    <source>
        <dbReference type="ARBA" id="ARBA00006739"/>
    </source>
</evidence>
<dbReference type="Pfam" id="PF13506">
    <property type="entry name" value="Glyco_transf_21"/>
    <property type="match status" value="1"/>
</dbReference>
<dbReference type="PANTHER" id="PTHR12726">
    <property type="entry name" value="CERAMIDE GLUCOSYLTRANSFERASE"/>
    <property type="match status" value="1"/>
</dbReference>
<comment type="catalytic activity">
    <reaction evidence="14">
        <text>UDP-alpha-D-xylose + an N-acylsphing-4-enine = a beta-D-xylosyl-(1&lt;-&gt;1')-N-acylsphing-4-enine + UDP + H(+)</text>
        <dbReference type="Rhea" id="RHEA:70243"/>
        <dbReference type="ChEBI" id="CHEBI:15378"/>
        <dbReference type="ChEBI" id="CHEBI:52639"/>
        <dbReference type="ChEBI" id="CHEBI:57632"/>
        <dbReference type="ChEBI" id="CHEBI:58223"/>
        <dbReference type="ChEBI" id="CHEBI:189068"/>
    </reaction>
    <physiologicalReaction direction="left-to-right" evidence="14">
        <dbReference type="Rhea" id="RHEA:70244"/>
    </physiologicalReaction>
</comment>
<dbReference type="PANTHER" id="PTHR12726:SF0">
    <property type="entry name" value="CERAMIDE GLUCOSYLTRANSFERASE"/>
    <property type="match status" value="1"/>
</dbReference>
<evidence type="ECO:0000256" key="10">
    <source>
        <dbReference type="ARBA" id="ARBA00022989"/>
    </source>
</evidence>
<evidence type="ECO:0000256" key="14">
    <source>
        <dbReference type="ARBA" id="ARBA00047869"/>
    </source>
</evidence>
<evidence type="ECO:0000256" key="3">
    <source>
        <dbReference type="ARBA" id="ARBA00004991"/>
    </source>
</evidence>
<dbReference type="CDD" id="cd02520">
    <property type="entry name" value="Glucosylceramide_synthase"/>
    <property type="match status" value="1"/>
</dbReference>
<evidence type="ECO:0000256" key="9">
    <source>
        <dbReference type="ARBA" id="ARBA00022692"/>
    </source>
</evidence>
<comment type="subcellular location">
    <subcellularLocation>
        <location evidence="1">Golgi apparatus membrane</location>
        <topology evidence="1">Multi-pass membrane protein</topology>
    </subcellularLocation>
</comment>
<dbReference type="GO" id="GO:0000139">
    <property type="term" value="C:Golgi membrane"/>
    <property type="evidence" value="ECO:0007669"/>
    <property type="project" value="UniProtKB-SubCell"/>
</dbReference>
<evidence type="ECO:0000313" key="18">
    <source>
        <dbReference type="Proteomes" id="UP000054630"/>
    </source>
</evidence>
<feature type="transmembrane region" description="Helical" evidence="16">
    <location>
        <begin position="88"/>
        <end position="111"/>
    </location>
</feature>